<sequence length="909" mass="101178">MAAPLSAPLILAQKLADNEPSARQQAVRRLRKYLRARSRLQAGGFSEDELTKIWKGLFYCMWMQDKPLLQEDLANTISQLMHALMNTDAQLLFLKTFWQTMNREWNGIDRLRLDKFYMLCRLLLREAFQVLKKNKWEDSLVEPFLGLLTKELLHSESQSPNGVRYHLLDVYLEELAKVGSEELQAEQNLKFIEPFCKTAAKTKDHHLMHAIGQGIFETIVDQAPFAIEELMKELKQSKNTTEEDETDEESKEEEAAQSKNKSRKRKSVNEESLLVEEDDFDQEEDLIGAIGPVLQFDYSAIADRLFQLSSKKFTPPQNRKRLYRLVKKFRDLAEGIFPQDDFPEDVSTDEDDEDFSQKWSRRKHFRALKNKADLKKAKEKDCAPKRSAEGDGASPVPPKKKKKKKRKAKEAGLSASPASEEATSTPDEAPSDNEPGASKGEITSPERDLLTCENNNNGSSNVELFTDSQKIRQKKKRVLSPQQLGETPLQNGLVADAPEEPVTSTSSKPKKKKSRLLQQAGQSAVQATQEESEAGTIGAPKKKVKHLQVGEKSPLPLADGTSTQAEGEVVCTADKPKKKGKCPVLNGNTALSPSLEEGVMDTAGEDQDSRHPLPKKCKLKMKKKLLKHTDAALAISSLRKKKRKLKESVSVAEDNGSPAWSSKKSKRSVLDNDTFVPLVAKPLKKTPKVENNFVKFEKVTPPKPAFVKKNKGSLSGQKQMNRLMDSGNKKVTFGLSQNTTAEFKKTDKSILVSPGVAPRIAFNPEQKPLHGVLKTPPLGNTPGSLSKKKIKKRTTFLCTPTQKQGTAFSTPTQKKPATFATPTKKKTPSFSTPFQKQEVAISPIQKQGSKFSTPTRKKNAAFSTPIQKPSKSVSTSSQKAASAFSILTPKPVPAESTPTQNRAKASDFF</sequence>
<feature type="region of interest" description="Disordered" evidence="5">
    <location>
        <begin position="767"/>
        <end position="909"/>
    </location>
</feature>
<feature type="compositionally biased region" description="Low complexity" evidence="5">
    <location>
        <begin position="810"/>
        <end position="833"/>
    </location>
</feature>
<feature type="compositionally biased region" description="Acidic residues" evidence="5">
    <location>
        <begin position="242"/>
        <end position="252"/>
    </location>
</feature>
<dbReference type="Pfam" id="PF05997">
    <property type="entry name" value="Nop52"/>
    <property type="match status" value="1"/>
</dbReference>
<reference evidence="6" key="1">
    <citation type="journal article" date="2022" name="bioRxiv">
        <title>Sequencing and chromosome-scale assembly of the giantPleurodeles waltlgenome.</title>
        <authorList>
            <person name="Brown T."/>
            <person name="Elewa A."/>
            <person name="Iarovenko S."/>
            <person name="Subramanian E."/>
            <person name="Araus A.J."/>
            <person name="Petzold A."/>
            <person name="Susuki M."/>
            <person name="Suzuki K.-i.T."/>
            <person name="Hayashi T."/>
            <person name="Toyoda A."/>
            <person name="Oliveira C."/>
            <person name="Osipova E."/>
            <person name="Leigh N.D."/>
            <person name="Simon A."/>
            <person name="Yun M.H."/>
        </authorList>
    </citation>
    <scope>NUCLEOTIDE SEQUENCE</scope>
    <source>
        <strain evidence="6">20211129_DDA</strain>
        <tissue evidence="6">Liver</tissue>
    </source>
</reference>
<dbReference type="Proteomes" id="UP001066276">
    <property type="component" value="Chromosome 8"/>
</dbReference>
<feature type="compositionally biased region" description="Basic residues" evidence="5">
    <location>
        <begin position="359"/>
        <end position="369"/>
    </location>
</feature>
<feature type="compositionally biased region" description="Basic and acidic residues" evidence="5">
    <location>
        <begin position="370"/>
        <end position="389"/>
    </location>
</feature>
<comment type="caution">
    <text evidence="6">The sequence shown here is derived from an EMBL/GenBank/DDBJ whole genome shotgun (WGS) entry which is preliminary data.</text>
</comment>
<feature type="compositionally biased region" description="Polar residues" evidence="5">
    <location>
        <begin position="516"/>
        <end position="529"/>
    </location>
</feature>
<feature type="compositionally biased region" description="Acidic residues" evidence="5">
    <location>
        <begin position="341"/>
        <end position="354"/>
    </location>
</feature>
<keyword evidence="7" id="KW-1185">Reference proteome</keyword>
<protein>
    <submittedName>
        <fullName evidence="6">Uncharacterized protein</fullName>
    </submittedName>
</protein>
<evidence type="ECO:0000256" key="1">
    <source>
        <dbReference type="ARBA" id="ARBA00004123"/>
    </source>
</evidence>
<feature type="compositionally biased region" description="Polar residues" evidence="5">
    <location>
        <begin position="796"/>
        <end position="809"/>
    </location>
</feature>
<feature type="compositionally biased region" description="Low complexity" evidence="5">
    <location>
        <begin position="414"/>
        <end position="426"/>
    </location>
</feature>
<feature type="compositionally biased region" description="Polar residues" evidence="5">
    <location>
        <begin position="861"/>
        <end position="880"/>
    </location>
</feature>
<feature type="region of interest" description="Disordered" evidence="5">
    <location>
        <begin position="638"/>
        <end position="668"/>
    </location>
</feature>
<feature type="region of interest" description="Disordered" evidence="5">
    <location>
        <begin position="236"/>
        <end position="268"/>
    </location>
</feature>
<organism evidence="6 7">
    <name type="scientific">Pleurodeles waltl</name>
    <name type="common">Iberian ribbed newt</name>
    <dbReference type="NCBI Taxonomy" id="8319"/>
    <lineage>
        <taxon>Eukaryota</taxon>
        <taxon>Metazoa</taxon>
        <taxon>Chordata</taxon>
        <taxon>Craniata</taxon>
        <taxon>Vertebrata</taxon>
        <taxon>Euteleostomi</taxon>
        <taxon>Amphibia</taxon>
        <taxon>Batrachia</taxon>
        <taxon>Caudata</taxon>
        <taxon>Salamandroidea</taxon>
        <taxon>Salamandridae</taxon>
        <taxon>Pleurodelinae</taxon>
        <taxon>Pleurodeles</taxon>
    </lineage>
</organism>
<dbReference type="PANTHER" id="PTHR13026:SF0">
    <property type="entry name" value="RIBOSOMAL RNA PROCESSING 1B"/>
    <property type="match status" value="1"/>
</dbReference>
<feature type="compositionally biased region" description="Polar residues" evidence="5">
    <location>
        <begin position="480"/>
        <end position="490"/>
    </location>
</feature>
<keyword evidence="4" id="KW-0539">Nucleus</keyword>
<accession>A0AAV7NBR2</accession>
<proteinExistence type="inferred from homology"/>
<dbReference type="InterPro" id="IPR010301">
    <property type="entry name" value="RRP1"/>
</dbReference>
<feature type="compositionally biased region" description="Polar residues" evidence="5">
    <location>
        <begin position="452"/>
        <end position="468"/>
    </location>
</feature>
<name>A0AAV7NBR2_PLEWA</name>
<keyword evidence="3" id="KW-0698">rRNA processing</keyword>
<feature type="compositionally biased region" description="Polar residues" evidence="5">
    <location>
        <begin position="844"/>
        <end position="854"/>
    </location>
</feature>
<evidence type="ECO:0000256" key="5">
    <source>
        <dbReference type="SAM" id="MobiDB-lite"/>
    </source>
</evidence>
<evidence type="ECO:0000313" key="6">
    <source>
        <dbReference type="EMBL" id="KAJ1112114.1"/>
    </source>
</evidence>
<feature type="region of interest" description="Disordered" evidence="5">
    <location>
        <begin position="338"/>
        <end position="595"/>
    </location>
</feature>
<dbReference type="GO" id="GO:0006364">
    <property type="term" value="P:rRNA processing"/>
    <property type="evidence" value="ECO:0007669"/>
    <property type="project" value="UniProtKB-KW"/>
</dbReference>
<feature type="compositionally biased region" description="Basic residues" evidence="5">
    <location>
        <begin position="398"/>
        <end position="408"/>
    </location>
</feature>
<evidence type="ECO:0000256" key="2">
    <source>
        <dbReference type="ARBA" id="ARBA00006374"/>
    </source>
</evidence>
<evidence type="ECO:0000256" key="3">
    <source>
        <dbReference type="ARBA" id="ARBA00022552"/>
    </source>
</evidence>
<evidence type="ECO:0000256" key="4">
    <source>
        <dbReference type="ARBA" id="ARBA00023242"/>
    </source>
</evidence>
<dbReference type="PANTHER" id="PTHR13026">
    <property type="entry name" value="NNP-1 PROTEIN NOVEL NUCLEAR PROTEIN 1 NOP52"/>
    <property type="match status" value="1"/>
</dbReference>
<comment type="subcellular location">
    <subcellularLocation>
        <location evidence="1">Nucleus</location>
    </subcellularLocation>
</comment>
<gene>
    <name evidence="6" type="ORF">NDU88_000382</name>
</gene>
<comment type="similarity">
    <text evidence="2">Belongs to the RRP1 family.</text>
</comment>
<dbReference type="GO" id="GO:0030688">
    <property type="term" value="C:preribosome, small subunit precursor"/>
    <property type="evidence" value="ECO:0007669"/>
    <property type="project" value="InterPro"/>
</dbReference>
<dbReference type="AlphaFoldDB" id="A0AAV7NBR2"/>
<dbReference type="EMBL" id="JANPWB010000012">
    <property type="protein sequence ID" value="KAJ1112114.1"/>
    <property type="molecule type" value="Genomic_DNA"/>
</dbReference>
<dbReference type="GO" id="GO:0005634">
    <property type="term" value="C:nucleus"/>
    <property type="evidence" value="ECO:0007669"/>
    <property type="project" value="UniProtKB-SubCell"/>
</dbReference>
<evidence type="ECO:0000313" key="7">
    <source>
        <dbReference type="Proteomes" id="UP001066276"/>
    </source>
</evidence>